<sequence>MAEQAHTTPSNPEYQHFVPQFILRNFAHKYTGPQRSKKGKNKKKNDDSIFRGELVVNNVNLRADPFVLEETKVKRILGQYDMYQNNTLPAAQQRQMETMLGKLEAHTSTIVRKITKAFEAGDPSVWLSREERNSIRKFLFILKYRGSTFYRRFHHETSDQYDANDKSRLQQYMEENGFKRPVDVWFHNLKTIINVNMNTENWQCELSEKMYLDDAAWFYMHSEMMYMAICTPSEEGAEFILTDNSYNVFEGPNTFTQDSTGKFVDSGWTNFHEFAPLTPKLMIILRSLILPVPEEDSDPEIKALREARFKEAVDNFYGIRKQSSLADLPIRKPRNNYTEMVNGRPLLLPGEDGSKRKAHKFCFQFFPIGMEHVNKINHILFDNAFRCTNIVFGSKDTFFKTLEWYMTYPSTLGKMVTSDAEDERRKLLVNLAALMKSLGSTREPLWMECPDQPMSDLEKMSELNRIMKRGLLDWMLDATKELQKSNSTPPRGPKFAYISLGGSNETFVEDMDHSDRMLKQRIKIDVNSKGMPETIRAQRREKLTEEYLKYPPRRVSFYVKRIRLMVLNHSHEGYLQRAMNDGSPQEDEPEDIIAQALHDKMTDNKLNRLMFNTGMNDIDRAKDPIPEHDIWRMPPMTPEGAVRLGVIGKFVFGVPGLVKECGIPEIERLASAQERIIRRQDLSRIRGLPLHFIPNEQKTELLTRLMIKPMFRETLANTVPADLLPKLEDIFFKTSYPTPPMRSPI</sequence>
<evidence type="ECO:0000313" key="2">
    <source>
        <dbReference type="Proteomes" id="UP000481858"/>
    </source>
</evidence>
<dbReference type="InParanoid" id="A0A7C8IUB4"/>
<dbReference type="EMBL" id="WUBL01000006">
    <property type="protein sequence ID" value="KAF2972501.1"/>
    <property type="molecule type" value="Genomic_DNA"/>
</dbReference>
<dbReference type="InterPro" id="IPR025332">
    <property type="entry name" value="DUF4238"/>
</dbReference>
<dbReference type="Pfam" id="PF14022">
    <property type="entry name" value="DUF4238"/>
    <property type="match status" value="1"/>
</dbReference>
<keyword evidence="2" id="KW-1185">Reference proteome</keyword>
<dbReference type="AlphaFoldDB" id="A0A7C8IUB4"/>
<reference evidence="1 2" key="1">
    <citation type="submission" date="2019-12" db="EMBL/GenBank/DDBJ databases">
        <title>Draft genome sequence of the ascomycete Xylaria multiplex DSM 110363.</title>
        <authorList>
            <person name="Buettner E."/>
            <person name="Kellner H."/>
        </authorList>
    </citation>
    <scope>NUCLEOTIDE SEQUENCE [LARGE SCALE GENOMIC DNA]</scope>
    <source>
        <strain evidence="1 2">DSM 110363</strain>
    </source>
</reference>
<proteinExistence type="predicted"/>
<organism evidence="1 2">
    <name type="scientific">Xylaria multiplex</name>
    <dbReference type="NCBI Taxonomy" id="323545"/>
    <lineage>
        <taxon>Eukaryota</taxon>
        <taxon>Fungi</taxon>
        <taxon>Dikarya</taxon>
        <taxon>Ascomycota</taxon>
        <taxon>Pezizomycotina</taxon>
        <taxon>Sordariomycetes</taxon>
        <taxon>Xylariomycetidae</taxon>
        <taxon>Xylariales</taxon>
        <taxon>Xylariaceae</taxon>
        <taxon>Xylaria</taxon>
    </lineage>
</organism>
<evidence type="ECO:0008006" key="3">
    <source>
        <dbReference type="Google" id="ProtNLM"/>
    </source>
</evidence>
<comment type="caution">
    <text evidence="1">The sequence shown here is derived from an EMBL/GenBank/DDBJ whole genome shotgun (WGS) entry which is preliminary data.</text>
</comment>
<evidence type="ECO:0000313" key="1">
    <source>
        <dbReference type="EMBL" id="KAF2972501.1"/>
    </source>
</evidence>
<gene>
    <name evidence="1" type="ORF">GQX73_g1048</name>
</gene>
<accession>A0A7C8IUB4</accession>
<dbReference type="OrthoDB" id="5340163at2759"/>
<protein>
    <recommendedName>
        <fullName evidence="3">DUF4238 domain-containing protein</fullName>
    </recommendedName>
</protein>
<dbReference type="Proteomes" id="UP000481858">
    <property type="component" value="Unassembled WGS sequence"/>
</dbReference>
<name>A0A7C8IUB4_9PEZI</name>